<sequence length="212" mass="23529">MNQLHTNHVGVNIWHGGLNVMSKALGLTSVKCARSCVGLLSIPRLCHSTASLSTAGQRQRDNNTRFGNKQLGRALERNKLGRRDRSQHGVASTSPSYQGTFQAKSAGDNAFYKHTAGTKQTATTDTKLKEKHNTQPIWISVKHFQLSKPAADSTTALKITSFAEHDLGNTARNGVITRKKIWAFKTTHTVVMDISSFDYKDHQIWARQAQWS</sequence>
<evidence type="ECO:0000256" key="1">
    <source>
        <dbReference type="SAM" id="MobiDB-lite"/>
    </source>
</evidence>
<organism evidence="2 3">
    <name type="scientific">Neurospora tetrasperma (strain FGSC 2508 / ATCC MYA-4615 / P0657)</name>
    <dbReference type="NCBI Taxonomy" id="510951"/>
    <lineage>
        <taxon>Eukaryota</taxon>
        <taxon>Fungi</taxon>
        <taxon>Dikarya</taxon>
        <taxon>Ascomycota</taxon>
        <taxon>Pezizomycotina</taxon>
        <taxon>Sordariomycetes</taxon>
        <taxon>Sordariomycetidae</taxon>
        <taxon>Sordariales</taxon>
        <taxon>Sordariaceae</taxon>
        <taxon>Neurospora</taxon>
    </lineage>
</organism>
<dbReference type="AlphaFoldDB" id="F8MHZ3"/>
<dbReference type="OrthoDB" id="10305793at2759"/>
<dbReference type="VEuPathDB" id="FungiDB:NEUTE1DRAFT_99861"/>
<evidence type="ECO:0000313" key="3">
    <source>
        <dbReference type="Proteomes" id="UP000008065"/>
    </source>
</evidence>
<protein>
    <submittedName>
        <fullName evidence="2">Uncharacterized protein</fullName>
    </submittedName>
</protein>
<feature type="compositionally biased region" description="Polar residues" evidence="1">
    <location>
        <begin position="89"/>
        <end position="100"/>
    </location>
</feature>
<proteinExistence type="predicted"/>
<dbReference type="KEGG" id="nte:NEUTE1DRAFT99861"/>
<name>F8MHZ3_NEUT8</name>
<dbReference type="RefSeq" id="XP_009849909.1">
    <property type="nucleotide sequence ID" value="XM_009851607.1"/>
</dbReference>
<keyword evidence="3" id="KW-1185">Reference proteome</keyword>
<evidence type="ECO:0000313" key="2">
    <source>
        <dbReference type="EMBL" id="EGO59701.1"/>
    </source>
</evidence>
<dbReference type="Proteomes" id="UP000008065">
    <property type="component" value="Unassembled WGS sequence"/>
</dbReference>
<dbReference type="HOGENOM" id="CLU_1205076_0_0_1"/>
<gene>
    <name evidence="2" type="ORF">NEUTE1DRAFT_99861</name>
</gene>
<feature type="compositionally biased region" description="Basic and acidic residues" evidence="1">
    <location>
        <begin position="75"/>
        <end position="87"/>
    </location>
</feature>
<dbReference type="EMBL" id="GL891303">
    <property type="protein sequence ID" value="EGO59701.1"/>
    <property type="molecule type" value="Genomic_DNA"/>
</dbReference>
<dbReference type="GeneID" id="20831985"/>
<accession>F8MHZ3</accession>
<feature type="region of interest" description="Disordered" evidence="1">
    <location>
        <begin position="75"/>
        <end position="100"/>
    </location>
</feature>
<reference evidence="3" key="1">
    <citation type="journal article" date="2011" name="Genetics">
        <title>Massive changes in genome architecture accompany the transition to self-fertility in the filamentous fungus Neurospora tetrasperma.</title>
        <authorList>
            <person name="Ellison C.E."/>
            <person name="Stajich J.E."/>
            <person name="Jacobson D.J."/>
            <person name="Natvig D.O."/>
            <person name="Lapidus A."/>
            <person name="Foster B."/>
            <person name="Aerts A."/>
            <person name="Riley R."/>
            <person name="Lindquist E.A."/>
            <person name="Grigoriev I.V."/>
            <person name="Taylor J.W."/>
        </authorList>
    </citation>
    <scope>NUCLEOTIDE SEQUENCE [LARGE SCALE GENOMIC DNA]</scope>
    <source>
        <strain evidence="3">FGSC 2508 / P0657</strain>
    </source>
</reference>